<gene>
    <name evidence="4" type="ORF">V2S66_15950</name>
</gene>
<feature type="compositionally biased region" description="Gly residues" evidence="1">
    <location>
        <begin position="8"/>
        <end position="20"/>
    </location>
</feature>
<comment type="caution">
    <text evidence="4">The sequence shown here is derived from an EMBL/GenBank/DDBJ whole genome shotgun (WGS) entry which is preliminary data.</text>
</comment>
<dbReference type="EMBL" id="JAZEWV010000011">
    <property type="protein sequence ID" value="MEE4543461.1"/>
    <property type="molecule type" value="Genomic_DNA"/>
</dbReference>
<feature type="compositionally biased region" description="Low complexity" evidence="1">
    <location>
        <begin position="21"/>
        <end position="32"/>
    </location>
</feature>
<evidence type="ECO:0000313" key="4">
    <source>
        <dbReference type="EMBL" id="MEE4543461.1"/>
    </source>
</evidence>
<evidence type="ECO:0000259" key="3">
    <source>
        <dbReference type="Pfam" id="PF01471"/>
    </source>
</evidence>
<feature type="domain" description="Peptidoglycan binding-like" evidence="3">
    <location>
        <begin position="168"/>
        <end position="204"/>
    </location>
</feature>
<dbReference type="SUPFAM" id="SSF47090">
    <property type="entry name" value="PGBD-like"/>
    <property type="match status" value="1"/>
</dbReference>
<name>A0ABU7PCC9_9ACTN</name>
<evidence type="ECO:0000313" key="5">
    <source>
        <dbReference type="Proteomes" id="UP001344658"/>
    </source>
</evidence>
<protein>
    <submittedName>
        <fullName evidence="4">Peptidoglycan-binding domain-containing protein</fullName>
    </submittedName>
</protein>
<accession>A0ABU7PCC9</accession>
<feature type="region of interest" description="Disordered" evidence="1">
    <location>
        <begin position="1"/>
        <end position="33"/>
    </location>
</feature>
<feature type="transmembrane region" description="Helical" evidence="2">
    <location>
        <begin position="39"/>
        <end position="61"/>
    </location>
</feature>
<keyword evidence="2" id="KW-1133">Transmembrane helix</keyword>
<evidence type="ECO:0000256" key="2">
    <source>
        <dbReference type="SAM" id="Phobius"/>
    </source>
</evidence>
<keyword evidence="2" id="KW-0472">Membrane</keyword>
<evidence type="ECO:0000256" key="1">
    <source>
        <dbReference type="SAM" id="MobiDB-lite"/>
    </source>
</evidence>
<dbReference type="Pfam" id="PF01471">
    <property type="entry name" value="PG_binding_1"/>
    <property type="match status" value="1"/>
</dbReference>
<keyword evidence="2" id="KW-0812">Transmembrane</keyword>
<dbReference type="RefSeq" id="WP_330795907.1">
    <property type="nucleotide sequence ID" value="NZ_JAZEWV010000011.1"/>
</dbReference>
<keyword evidence="5" id="KW-1185">Reference proteome</keyword>
<dbReference type="Proteomes" id="UP001344658">
    <property type="component" value="Unassembled WGS sequence"/>
</dbReference>
<organism evidence="4 5">
    <name type="scientific">Actinacidiphila polyblastidii</name>
    <dbReference type="NCBI Taxonomy" id="3110430"/>
    <lineage>
        <taxon>Bacteria</taxon>
        <taxon>Bacillati</taxon>
        <taxon>Actinomycetota</taxon>
        <taxon>Actinomycetes</taxon>
        <taxon>Kitasatosporales</taxon>
        <taxon>Streptomycetaceae</taxon>
        <taxon>Actinacidiphila</taxon>
    </lineage>
</organism>
<dbReference type="InterPro" id="IPR036366">
    <property type="entry name" value="PGBDSf"/>
</dbReference>
<dbReference type="Gene3D" id="2.40.420.20">
    <property type="match status" value="1"/>
</dbReference>
<reference evidence="4 5" key="1">
    <citation type="submission" date="2023-12" db="EMBL/GenBank/DDBJ databases">
        <title>Streptomyces sp. V4-01.</title>
        <authorList>
            <person name="Somphong A."/>
            <person name="Phongsopitanun W."/>
        </authorList>
    </citation>
    <scope>NUCLEOTIDE SEQUENCE [LARGE SCALE GENOMIC DNA]</scope>
    <source>
        <strain evidence="4 5">V4-01</strain>
    </source>
</reference>
<dbReference type="InterPro" id="IPR002477">
    <property type="entry name" value="Peptidoglycan-bd-like"/>
</dbReference>
<dbReference type="Gene3D" id="1.10.101.10">
    <property type="entry name" value="PGBD-like superfamily/PGBD"/>
    <property type="match status" value="1"/>
</dbReference>
<sequence>MSANGAGTDTGPGPAGGGTSGTPAASGPSGSRLVRRRRAVVTTAAVAVALSVGGVVAAQWVQSPSQAVADTRPPKASVITAQAVRQVLRSTVVLRGTFSDGRTVSAAPTSVAATDASSQPSQLVVTGVYVHPGQKVRAAQVLVEYSGRPIIALAGVLPAYRDLTFGAQGKDVTQLQSALRESGYATGGDAKGSFGAGTESAVKRLYGGLGYPVPVSTAGPAGPTAGNDKAPPAAPTAPVAHAMVPASEVLFMPSLPARVVSVPVQVGDPVKGPVVTLARGGMTLVGQLDPTQSGLVAAGMRAQVLSEVTGAEADGTVESVGALVVPGSGKEGDGGGDGAAGAPAAMGGGAYLPLVIRPSKPWDGRFAAQDVRITLTAAATDTPVLAVPQAAISARADARTTVTVMDPSGTQHVVPVKAGVSADGLVQVTPLGGARLAPGDKVVVGQ</sequence>
<dbReference type="InterPro" id="IPR036365">
    <property type="entry name" value="PGBD-like_sf"/>
</dbReference>
<proteinExistence type="predicted"/>